<dbReference type="InterPro" id="IPR013087">
    <property type="entry name" value="Znf_C2H2_type"/>
</dbReference>
<dbReference type="InterPro" id="IPR043502">
    <property type="entry name" value="DNA/RNA_pol_sf"/>
</dbReference>
<dbReference type="PANTHER" id="PTHR47027:SF30">
    <property type="entry name" value="THAP-TYPE DOMAIN-CONTAINING PROTEIN"/>
    <property type="match status" value="1"/>
</dbReference>
<dbReference type="EMBL" id="JAWZYT010000403">
    <property type="protein sequence ID" value="KAK4323900.1"/>
    <property type="molecule type" value="Genomic_DNA"/>
</dbReference>
<dbReference type="PROSITE" id="PS50878">
    <property type="entry name" value="RT_POL"/>
    <property type="match status" value="1"/>
</dbReference>
<dbReference type="PROSITE" id="PS00028">
    <property type="entry name" value="ZINC_FINGER_C2H2_1"/>
    <property type="match status" value="1"/>
</dbReference>
<dbReference type="PANTHER" id="PTHR47027">
    <property type="entry name" value="REVERSE TRANSCRIPTASE DOMAIN-CONTAINING PROTEIN"/>
    <property type="match status" value="1"/>
</dbReference>
<dbReference type="Pfam" id="PF00078">
    <property type="entry name" value="RVT_1"/>
    <property type="match status" value="1"/>
</dbReference>
<comment type="caution">
    <text evidence="2">The sequence shown here is derived from an EMBL/GenBank/DDBJ whole genome shotgun (WGS) entry which is preliminary data.</text>
</comment>
<evidence type="ECO:0000259" key="1">
    <source>
        <dbReference type="PROSITE" id="PS50878"/>
    </source>
</evidence>
<evidence type="ECO:0000313" key="2">
    <source>
        <dbReference type="EMBL" id="KAK4323900.1"/>
    </source>
</evidence>
<dbReference type="GO" id="GO:0071897">
    <property type="term" value="P:DNA biosynthetic process"/>
    <property type="evidence" value="ECO:0007669"/>
    <property type="project" value="UniProtKB-ARBA"/>
</dbReference>
<proteinExistence type="predicted"/>
<evidence type="ECO:0000313" key="3">
    <source>
        <dbReference type="Proteomes" id="UP001292094"/>
    </source>
</evidence>
<name>A0AAE1UM72_9EUCA</name>
<keyword evidence="3" id="KW-1185">Reference proteome</keyword>
<dbReference type="SUPFAM" id="SSF56672">
    <property type="entry name" value="DNA/RNA polymerases"/>
    <property type="match status" value="1"/>
</dbReference>
<protein>
    <recommendedName>
        <fullName evidence="1">Reverse transcriptase domain-containing protein</fullName>
    </recommendedName>
</protein>
<dbReference type="AlphaFoldDB" id="A0AAE1UM72"/>
<accession>A0AAE1UM72</accession>
<dbReference type="Proteomes" id="UP001292094">
    <property type="component" value="Unassembled WGS sequence"/>
</dbReference>
<reference evidence="2" key="1">
    <citation type="submission" date="2023-11" db="EMBL/GenBank/DDBJ databases">
        <title>Genome assemblies of two species of porcelain crab, Petrolisthes cinctipes and Petrolisthes manimaculis (Anomura: Porcellanidae).</title>
        <authorList>
            <person name="Angst P."/>
        </authorList>
    </citation>
    <scope>NUCLEOTIDE SEQUENCE</scope>
    <source>
        <strain evidence="2">PB745_02</strain>
        <tissue evidence="2">Gill</tissue>
    </source>
</reference>
<gene>
    <name evidence="2" type="ORF">Pmani_005428</name>
</gene>
<organism evidence="2 3">
    <name type="scientific">Petrolisthes manimaculis</name>
    <dbReference type="NCBI Taxonomy" id="1843537"/>
    <lineage>
        <taxon>Eukaryota</taxon>
        <taxon>Metazoa</taxon>
        <taxon>Ecdysozoa</taxon>
        <taxon>Arthropoda</taxon>
        <taxon>Crustacea</taxon>
        <taxon>Multicrustacea</taxon>
        <taxon>Malacostraca</taxon>
        <taxon>Eumalacostraca</taxon>
        <taxon>Eucarida</taxon>
        <taxon>Decapoda</taxon>
        <taxon>Pleocyemata</taxon>
        <taxon>Anomura</taxon>
        <taxon>Galatheoidea</taxon>
        <taxon>Porcellanidae</taxon>
        <taxon>Petrolisthes</taxon>
    </lineage>
</organism>
<feature type="domain" description="Reverse transcriptase" evidence="1">
    <location>
        <begin position="196"/>
        <end position="436"/>
    </location>
</feature>
<sequence>MHPRSKQWHLIDYVIVRKRDTRDVTITKAMRGAECWTDHRLVRTLLNLRVALVQRKKPKVSREKFDIAKLKHPSTQESFQFHLEEVLIAHGPQTGDPTEQWNQFKRMMTESAGATLGLTKSTHQDWFDQNSEEISNLLDEKRIAYINWQNDPSSASKKDCFKHLQSKRPSTTPLLAADSSILLKDKDSITQRWKEHFSTLLNRPSTVDPSGLDAIPEKPALEELDLPPSLEEISRAVKQTTSGKAPGMDGIPAEFYKAAGPVALDTEALWIILSKLGCPRKFTHIIRLFHDGMIGLVLAGGDTSAPFEISNGVKQGCVLAPVLFNLFFTCVLNYALRDIDRGIYIKYRLDGSLFDLRRLSAKTKTVERLVTEALFADDCALMAHTEADLQLIVNKFAEASRLFGLTISLGKTEVLYQPSPASPEHHPPTILIGDTALKTVEHFKEDRSAWHTRTSKAQDVFETNRRDQIANAREARKAAKSSLSTTAAFLCPYCPRVCASRIGLSSHTRAHEKRLSAR</sequence>
<dbReference type="InterPro" id="IPR000477">
    <property type="entry name" value="RT_dom"/>
</dbReference>